<keyword evidence="1" id="KW-0472">Membrane</keyword>
<accession>A0ABX1DFF3</accession>
<keyword evidence="4" id="KW-1185">Reference proteome</keyword>
<keyword evidence="1" id="KW-1133">Transmembrane helix</keyword>
<evidence type="ECO:0000313" key="4">
    <source>
        <dbReference type="Proteomes" id="UP000760545"/>
    </source>
</evidence>
<sequence length="116" mass="13755">MKNHDLEPYNNQASREEQYSREEAYLRAKEKVKKLLGFYWHVASYVIVNLFIIIVIVSNGGTLFSFGTFATAIFWGIGLLFHFLSVFGPDFLFGKNWEERKTKEFMEKEQNKRKFE</sequence>
<name>A0ABX1DFF3_9FLAO</name>
<keyword evidence="1" id="KW-0812">Transmembrane</keyword>
<dbReference type="EMBL" id="JAAVJS010000021">
    <property type="protein sequence ID" value="NJX16474.1"/>
    <property type="molecule type" value="Genomic_DNA"/>
</dbReference>
<dbReference type="Proteomes" id="UP000760545">
    <property type="component" value="Unassembled WGS sequence"/>
</dbReference>
<feature type="transmembrane region" description="Helical" evidence="1">
    <location>
        <begin position="36"/>
        <end position="57"/>
    </location>
</feature>
<feature type="domain" description="2TM" evidence="2">
    <location>
        <begin position="27"/>
        <end position="107"/>
    </location>
</feature>
<evidence type="ECO:0000259" key="2">
    <source>
        <dbReference type="Pfam" id="PF13239"/>
    </source>
</evidence>
<feature type="transmembrane region" description="Helical" evidence="1">
    <location>
        <begin position="69"/>
        <end position="93"/>
    </location>
</feature>
<proteinExistence type="predicted"/>
<comment type="caution">
    <text evidence="3">The sequence shown here is derived from an EMBL/GenBank/DDBJ whole genome shotgun (WGS) entry which is preliminary data.</text>
</comment>
<gene>
    <name evidence="3" type="ORF">HC176_13340</name>
</gene>
<reference evidence="3 4" key="1">
    <citation type="submission" date="2020-03" db="EMBL/GenBank/DDBJ databases">
        <title>Tamlana sp. nov, isolated from XXX.</title>
        <authorList>
            <person name="Cao W.R."/>
        </authorList>
    </citation>
    <scope>NUCLEOTIDE SEQUENCE [LARGE SCALE GENOMIC DNA]</scope>
    <source>
        <strain evidence="3 4">HST1-43</strain>
    </source>
</reference>
<evidence type="ECO:0000256" key="1">
    <source>
        <dbReference type="SAM" id="Phobius"/>
    </source>
</evidence>
<protein>
    <submittedName>
        <fullName evidence="3">2TM domain-containing protein</fullName>
    </submittedName>
</protein>
<dbReference type="RefSeq" id="WP_167919095.1">
    <property type="nucleotide sequence ID" value="NZ_JAAVJS010000021.1"/>
</dbReference>
<organism evidence="3 4">
    <name type="scientific">Tamlana crocina</name>
    <dbReference type="NCBI Taxonomy" id="393006"/>
    <lineage>
        <taxon>Bacteria</taxon>
        <taxon>Pseudomonadati</taxon>
        <taxon>Bacteroidota</taxon>
        <taxon>Flavobacteriia</taxon>
        <taxon>Flavobacteriales</taxon>
        <taxon>Flavobacteriaceae</taxon>
        <taxon>Tamlana</taxon>
    </lineage>
</organism>
<evidence type="ECO:0000313" key="3">
    <source>
        <dbReference type="EMBL" id="NJX16474.1"/>
    </source>
</evidence>
<dbReference type="InterPro" id="IPR025698">
    <property type="entry name" value="2TM_dom"/>
</dbReference>
<dbReference type="Pfam" id="PF13239">
    <property type="entry name" value="2TM"/>
    <property type="match status" value="1"/>
</dbReference>